<name>A0ABR3QCE3_9TREE</name>
<organism evidence="3 4">
    <name type="scientific">Vanrija albida</name>
    <dbReference type="NCBI Taxonomy" id="181172"/>
    <lineage>
        <taxon>Eukaryota</taxon>
        <taxon>Fungi</taxon>
        <taxon>Dikarya</taxon>
        <taxon>Basidiomycota</taxon>
        <taxon>Agaricomycotina</taxon>
        <taxon>Tremellomycetes</taxon>
        <taxon>Trichosporonales</taxon>
        <taxon>Trichosporonaceae</taxon>
        <taxon>Vanrija</taxon>
    </lineage>
</organism>
<dbReference type="Pfam" id="PF02129">
    <property type="entry name" value="Peptidase_S15"/>
    <property type="match status" value="1"/>
</dbReference>
<comment type="similarity">
    <text evidence="1">Belongs to the polyketide transferase af380 family.</text>
</comment>
<dbReference type="Proteomes" id="UP001565368">
    <property type="component" value="Unassembled WGS sequence"/>
</dbReference>
<dbReference type="Gene3D" id="1.10.10.800">
    <property type="match status" value="1"/>
</dbReference>
<dbReference type="Gene3D" id="3.40.50.1820">
    <property type="entry name" value="alpha/beta hydrolase"/>
    <property type="match status" value="1"/>
</dbReference>
<dbReference type="GeneID" id="95981177"/>
<evidence type="ECO:0000259" key="2">
    <source>
        <dbReference type="Pfam" id="PF02129"/>
    </source>
</evidence>
<feature type="domain" description="Xaa-Pro dipeptidyl-peptidase-like" evidence="2">
    <location>
        <begin position="24"/>
        <end position="188"/>
    </location>
</feature>
<gene>
    <name evidence="3" type="ORF">Q8F55_000134</name>
</gene>
<evidence type="ECO:0000313" key="3">
    <source>
        <dbReference type="EMBL" id="KAL1412389.1"/>
    </source>
</evidence>
<keyword evidence="4" id="KW-1185">Reference proteome</keyword>
<dbReference type="InterPro" id="IPR000383">
    <property type="entry name" value="Xaa-Pro-like_dom"/>
</dbReference>
<sequence>MPNNGNYTTTRPTFPSHGETLAGILCTPTSAGPHPAVVLLGPYSFQKEQAPWHYACRLADEGYVALAFDPRTVGASTGVPRRLENPVMKNEDAVAAIDYLCSLSSVDSARIYAAGICQGGPELLDVASREPRLRAVACVTGYFRDEETDAFMIAAGVTLDPFDPATAPSAAEIAALKAARLARAAAAKEVYDATGEVVYAPLVSPELGDRERGSDAGLPGPLVWSWYGPWTLRGWENRYAIMSDLDHFAYSTVEGVAALRTPALVVHGDLCMNPAAARRHFSSIPTGDKKLVWDNGVNHFQYYDQPDVVDRTAGEIARWFNAH</sequence>
<dbReference type="EMBL" id="JBBXJM010000001">
    <property type="protein sequence ID" value="KAL1412389.1"/>
    <property type="molecule type" value="Genomic_DNA"/>
</dbReference>
<evidence type="ECO:0000313" key="4">
    <source>
        <dbReference type="Proteomes" id="UP001565368"/>
    </source>
</evidence>
<dbReference type="PANTHER" id="PTHR47751:SF1">
    <property type="entry name" value="SUPERFAMILY HYDROLASE, PUTATIVE (AFU_ORTHOLOGUE AFUA_2G16580)-RELATED"/>
    <property type="match status" value="1"/>
</dbReference>
<dbReference type="PANTHER" id="PTHR47751">
    <property type="entry name" value="SUPERFAMILY HYDROLASE, PUTATIVE (AFU_ORTHOLOGUE AFUA_2G16580)-RELATED"/>
    <property type="match status" value="1"/>
</dbReference>
<dbReference type="SUPFAM" id="SSF53474">
    <property type="entry name" value="alpha/beta-Hydrolases"/>
    <property type="match status" value="1"/>
</dbReference>
<dbReference type="InterPro" id="IPR051411">
    <property type="entry name" value="Polyketide_trans_af380"/>
</dbReference>
<dbReference type="RefSeq" id="XP_069212333.1">
    <property type="nucleotide sequence ID" value="XM_069348789.1"/>
</dbReference>
<evidence type="ECO:0000256" key="1">
    <source>
        <dbReference type="ARBA" id="ARBA00029464"/>
    </source>
</evidence>
<reference evidence="3 4" key="1">
    <citation type="submission" date="2023-08" db="EMBL/GenBank/DDBJ databases">
        <title>Annotated Genome Sequence of Vanrija albida AlHP1.</title>
        <authorList>
            <person name="Herzog R."/>
        </authorList>
    </citation>
    <scope>NUCLEOTIDE SEQUENCE [LARGE SCALE GENOMIC DNA]</scope>
    <source>
        <strain evidence="3 4">AlHP1</strain>
    </source>
</reference>
<comment type="caution">
    <text evidence="3">The sequence shown here is derived from an EMBL/GenBank/DDBJ whole genome shotgun (WGS) entry which is preliminary data.</text>
</comment>
<proteinExistence type="inferred from homology"/>
<protein>
    <recommendedName>
        <fullName evidence="2">Xaa-Pro dipeptidyl-peptidase-like domain-containing protein</fullName>
    </recommendedName>
</protein>
<dbReference type="InterPro" id="IPR029058">
    <property type="entry name" value="AB_hydrolase_fold"/>
</dbReference>
<accession>A0ABR3QCE3</accession>